<dbReference type="Proteomes" id="UP000259030">
    <property type="component" value="Chromosome"/>
</dbReference>
<dbReference type="EMBL" id="CP021081">
    <property type="protein sequence ID" value="ASN81941.1"/>
    <property type="molecule type" value="Genomic_DNA"/>
</dbReference>
<dbReference type="AlphaFoldDB" id="A0A221SZ97"/>
<evidence type="ECO:0000313" key="1">
    <source>
        <dbReference type="EMBL" id="ASN81941.1"/>
    </source>
</evidence>
<dbReference type="KEGG" id="dfc:DFI_01675"/>
<reference evidence="1 2" key="1">
    <citation type="submission" date="2017-05" db="EMBL/GenBank/DDBJ databases">
        <title>The complete genome sequence of Deinococcus ficus isolated from the rhizosphere of the Ficus religiosa L. in Taiwan.</title>
        <authorList>
            <person name="Wu K.-M."/>
            <person name="Liao T.-L."/>
            <person name="Liu Y.-M."/>
            <person name="Young C.-C."/>
            <person name="Tsai S.-F."/>
        </authorList>
    </citation>
    <scope>NUCLEOTIDE SEQUENCE [LARGE SCALE GENOMIC DNA]</scope>
    <source>
        <strain evidence="1 2">CC-FR2-10</strain>
    </source>
</reference>
<organism evidence="1 2">
    <name type="scientific">Deinococcus ficus</name>
    <dbReference type="NCBI Taxonomy" id="317577"/>
    <lineage>
        <taxon>Bacteria</taxon>
        <taxon>Thermotogati</taxon>
        <taxon>Deinococcota</taxon>
        <taxon>Deinococci</taxon>
        <taxon>Deinococcales</taxon>
        <taxon>Deinococcaceae</taxon>
        <taxon>Deinococcus</taxon>
    </lineage>
</organism>
<sequence length="73" mass="8428">MRIPFTRAARGGKLGKLLFYAPIAIEVLTLLRGAQKKKGKYARARRRDRAVDFMLGQAQKRLKTPPTRKRGWF</sequence>
<dbReference type="OrthoDB" id="74166at2"/>
<proteinExistence type="predicted"/>
<name>A0A221SZ97_9DEIO</name>
<gene>
    <name evidence="1" type="ORF">DFI_01675</name>
</gene>
<dbReference type="STRING" id="317577.GCA_000419625_00810"/>
<dbReference type="RefSeq" id="WP_022800418.1">
    <property type="nucleotide sequence ID" value="NZ_ATTJ01000001.1"/>
</dbReference>
<accession>A0A221SZ97</accession>
<keyword evidence="2" id="KW-1185">Reference proteome</keyword>
<protein>
    <submittedName>
        <fullName evidence="1">Uncharacterized protein</fullName>
    </submittedName>
</protein>
<evidence type="ECO:0000313" key="2">
    <source>
        <dbReference type="Proteomes" id="UP000259030"/>
    </source>
</evidence>